<evidence type="ECO:0000313" key="4">
    <source>
        <dbReference type="Proteomes" id="UP000013304"/>
    </source>
</evidence>
<evidence type="ECO:0000259" key="2">
    <source>
        <dbReference type="Pfam" id="PF04149"/>
    </source>
</evidence>
<feature type="region of interest" description="Disordered" evidence="1">
    <location>
        <begin position="63"/>
        <end position="87"/>
    </location>
</feature>
<dbReference type="KEGG" id="sfi:SFUL_2882"/>
<dbReference type="Pfam" id="PF04149">
    <property type="entry name" value="DUF397"/>
    <property type="match status" value="2"/>
</dbReference>
<feature type="domain" description="DUF397" evidence="2">
    <location>
        <begin position="80"/>
        <end position="132"/>
    </location>
</feature>
<name>N0CXU4_STRMI</name>
<gene>
    <name evidence="3" type="ORF">SFUL_2882</name>
</gene>
<dbReference type="OrthoDB" id="4570646at2"/>
<feature type="domain" description="DUF397" evidence="2">
    <location>
        <begin position="10"/>
        <end position="53"/>
    </location>
</feature>
<sequence>MKRTPDLSTATWRKSSYSDGGLNNCIEVADGYPGLIPVRDSKVAAGPALVDRRACLDRLHRRRTEGEPVTASTTPDLSTATWRKSSYSDGGANNCIEVADGYPGLIPVRDSKTPTGPALLVTAPAWAAFVEFAAGA</sequence>
<protein>
    <submittedName>
        <fullName evidence="3">Regulatory protein</fullName>
    </submittedName>
</protein>
<feature type="compositionally biased region" description="Polar residues" evidence="1">
    <location>
        <begin position="70"/>
        <end position="87"/>
    </location>
</feature>
<evidence type="ECO:0000313" key="3">
    <source>
        <dbReference type="EMBL" id="AGK77822.1"/>
    </source>
</evidence>
<dbReference type="EMBL" id="CP005080">
    <property type="protein sequence ID" value="AGK77822.1"/>
    <property type="molecule type" value="Genomic_DNA"/>
</dbReference>
<dbReference type="Proteomes" id="UP000013304">
    <property type="component" value="Chromosome"/>
</dbReference>
<dbReference type="InterPro" id="IPR007278">
    <property type="entry name" value="DUF397"/>
</dbReference>
<evidence type="ECO:0000256" key="1">
    <source>
        <dbReference type="SAM" id="MobiDB-lite"/>
    </source>
</evidence>
<dbReference type="HOGENOM" id="CLU_131550_0_0_11"/>
<reference evidence="3 4" key="1">
    <citation type="submission" date="2013-04" db="EMBL/GenBank/DDBJ databases">
        <title>Complete genome sequence of Streptomyces fulvissimus.</title>
        <authorList>
            <person name="Myronovskyi M."/>
            <person name="Tokovenko B."/>
            <person name="Manderscheid N."/>
            <person name="Petzke L."/>
            <person name="Luzhetskyy A."/>
        </authorList>
    </citation>
    <scope>NUCLEOTIDE SEQUENCE [LARGE SCALE GENOMIC DNA]</scope>
    <source>
        <strain evidence="3 4">DSM 40593</strain>
    </source>
</reference>
<dbReference type="PATRIC" id="fig|1303692.3.peg.2899"/>
<accession>N0CXU4</accession>
<organism evidence="3 4">
    <name type="scientific">Streptomyces microflavus DSM 40593</name>
    <dbReference type="NCBI Taxonomy" id="1303692"/>
    <lineage>
        <taxon>Bacteria</taxon>
        <taxon>Bacillati</taxon>
        <taxon>Actinomycetota</taxon>
        <taxon>Actinomycetes</taxon>
        <taxon>Kitasatosporales</taxon>
        <taxon>Streptomycetaceae</taxon>
        <taxon>Streptomyces</taxon>
    </lineage>
</organism>
<proteinExistence type="predicted"/>
<dbReference type="AlphaFoldDB" id="N0CXU4"/>